<keyword evidence="4" id="KW-1185">Reference proteome</keyword>
<keyword evidence="1" id="KW-1133">Transmembrane helix</keyword>
<gene>
    <name evidence="3" type="ORF">SAMN06296052_12369</name>
</gene>
<dbReference type="AlphaFoldDB" id="A0A239JUE6"/>
<dbReference type="RefSeq" id="WP_179223116.1">
    <property type="nucleotide sequence ID" value="NZ_FZOQ01000023.1"/>
</dbReference>
<keyword evidence="1" id="KW-0472">Membrane</keyword>
<accession>A0A239JUE6</accession>
<feature type="transmembrane region" description="Helical" evidence="1">
    <location>
        <begin position="395"/>
        <end position="415"/>
    </location>
</feature>
<evidence type="ECO:0000259" key="2">
    <source>
        <dbReference type="Pfam" id="PF13785"/>
    </source>
</evidence>
<proteinExistence type="predicted"/>
<feature type="domain" description="DUF4178" evidence="2">
    <location>
        <begin position="71"/>
        <end position="204"/>
    </location>
</feature>
<sequence length="436" mass="50136">MSGFDVVEKEKLPSASSFVCSRCTYPIPLVTHAQAVSVGCPNCGHVLQWQNEQWIGLKNLKQYKYPLTIPIGAKGRIKEVLYQVVGFVLYEETKAPYRWREYVLFNPLHGYAFLSEYDGHWTFFRYLADLPLKETHASSIYYGVEEYKLFHRYSSLVRYAEGEFPWRILESVSKYAEYIAPPYMLVQEVSADEVCWMQGEHIEPEVLREIFSISGPMPERSGVGAIEPFSKEFSFQEVAKVGGIACGVLLVLQVLFLLFNRPGLLSDQSYMVPLPQEEYGPVRLSAISGPGFELNSPTGSSNLELELFAPVYNDWFALGITLINTKTNKVYDLELGTEYYEGYSGGERWHEGSKMNDVDLSAMPNGTYNVILQPYKDRLSRVDTFRLWVREDVPLWSNFWIVLALLAVVPLVQWLRHHSHEKSRWMNSDYSTYTYD</sequence>
<organism evidence="3 4">
    <name type="scientific">Pontibacter ummariensis</name>
    <dbReference type="NCBI Taxonomy" id="1610492"/>
    <lineage>
        <taxon>Bacteria</taxon>
        <taxon>Pseudomonadati</taxon>
        <taxon>Bacteroidota</taxon>
        <taxon>Cytophagia</taxon>
        <taxon>Cytophagales</taxon>
        <taxon>Hymenobacteraceae</taxon>
        <taxon>Pontibacter</taxon>
    </lineage>
</organism>
<dbReference type="Pfam" id="PF13785">
    <property type="entry name" value="DUF4178"/>
    <property type="match status" value="1"/>
</dbReference>
<evidence type="ECO:0000313" key="3">
    <source>
        <dbReference type="EMBL" id="SNT09003.1"/>
    </source>
</evidence>
<dbReference type="Proteomes" id="UP000198432">
    <property type="component" value="Unassembled WGS sequence"/>
</dbReference>
<dbReference type="InterPro" id="IPR025235">
    <property type="entry name" value="DUF4178"/>
</dbReference>
<dbReference type="EMBL" id="FZOQ01000023">
    <property type="protein sequence ID" value="SNT09003.1"/>
    <property type="molecule type" value="Genomic_DNA"/>
</dbReference>
<evidence type="ECO:0000313" key="4">
    <source>
        <dbReference type="Proteomes" id="UP000198432"/>
    </source>
</evidence>
<evidence type="ECO:0000256" key="1">
    <source>
        <dbReference type="SAM" id="Phobius"/>
    </source>
</evidence>
<feature type="transmembrane region" description="Helical" evidence="1">
    <location>
        <begin position="238"/>
        <end position="259"/>
    </location>
</feature>
<protein>
    <recommendedName>
        <fullName evidence="2">DUF4178 domain-containing protein</fullName>
    </recommendedName>
</protein>
<keyword evidence="1" id="KW-0812">Transmembrane</keyword>
<name>A0A239JUE6_9BACT</name>
<reference evidence="4" key="1">
    <citation type="submission" date="2017-06" db="EMBL/GenBank/DDBJ databases">
        <authorList>
            <person name="Varghese N."/>
            <person name="Submissions S."/>
        </authorList>
    </citation>
    <scope>NUCLEOTIDE SEQUENCE [LARGE SCALE GENOMIC DNA]</scope>
    <source>
        <strain evidence="4">NKM1</strain>
    </source>
</reference>